<dbReference type="EMBL" id="JBFOLJ010000003">
    <property type="protein sequence ID" value="KAL2550254.1"/>
    <property type="molecule type" value="Genomic_DNA"/>
</dbReference>
<evidence type="ECO:0000256" key="1">
    <source>
        <dbReference type="SAM" id="MobiDB-lite"/>
    </source>
</evidence>
<evidence type="ECO:0000313" key="3">
    <source>
        <dbReference type="Proteomes" id="UP001604277"/>
    </source>
</evidence>
<feature type="region of interest" description="Disordered" evidence="1">
    <location>
        <begin position="41"/>
        <end position="61"/>
    </location>
</feature>
<dbReference type="Proteomes" id="UP001604277">
    <property type="component" value="Unassembled WGS sequence"/>
</dbReference>
<comment type="caution">
    <text evidence="2">The sequence shown here is derived from an EMBL/GenBank/DDBJ whole genome shotgun (WGS) entry which is preliminary data.</text>
</comment>
<organism evidence="2 3">
    <name type="scientific">Forsythia ovata</name>
    <dbReference type="NCBI Taxonomy" id="205694"/>
    <lineage>
        <taxon>Eukaryota</taxon>
        <taxon>Viridiplantae</taxon>
        <taxon>Streptophyta</taxon>
        <taxon>Embryophyta</taxon>
        <taxon>Tracheophyta</taxon>
        <taxon>Spermatophyta</taxon>
        <taxon>Magnoliopsida</taxon>
        <taxon>eudicotyledons</taxon>
        <taxon>Gunneridae</taxon>
        <taxon>Pentapetalae</taxon>
        <taxon>asterids</taxon>
        <taxon>lamiids</taxon>
        <taxon>Lamiales</taxon>
        <taxon>Oleaceae</taxon>
        <taxon>Forsythieae</taxon>
        <taxon>Forsythia</taxon>
    </lineage>
</organism>
<sequence>MSTGAGSFSKMIGSSSSRRDPMLMYSYLPVGGGIGVCDAHRSWGTRSSTSEERYPRPRPILRESPASSIPFPGMDAFSLLSAAAFLLPDRLKFFDEDTGLAENGTEGIPDVTFGANRKKEELLTIVSGACGTKIPGTNAVEDTGGGGGISSTTPSRLILSFGTIEK</sequence>
<name>A0ABD1WKN2_9LAMI</name>
<evidence type="ECO:0000313" key="2">
    <source>
        <dbReference type="EMBL" id="KAL2550254.1"/>
    </source>
</evidence>
<gene>
    <name evidence="2" type="ORF">Fot_11784</name>
</gene>
<dbReference type="AlphaFoldDB" id="A0ABD1WKN2"/>
<accession>A0ABD1WKN2</accession>
<proteinExistence type="predicted"/>
<protein>
    <submittedName>
        <fullName evidence="2">Uncharacterized protein</fullName>
    </submittedName>
</protein>
<keyword evidence="3" id="KW-1185">Reference proteome</keyword>
<reference evidence="3" key="1">
    <citation type="submission" date="2024-07" db="EMBL/GenBank/DDBJ databases">
        <title>Two chromosome-level genome assemblies of Korean endemic species Abeliophyllum distichum and Forsythia ovata (Oleaceae).</title>
        <authorList>
            <person name="Jang H."/>
        </authorList>
    </citation>
    <scope>NUCLEOTIDE SEQUENCE [LARGE SCALE GENOMIC DNA]</scope>
</reference>